<dbReference type="Gene3D" id="3.40.50.300">
    <property type="entry name" value="P-loop containing nucleotide triphosphate hydrolases"/>
    <property type="match status" value="2"/>
</dbReference>
<proteinExistence type="predicted"/>
<name>A0ABT0R2T2_9MICO</name>
<dbReference type="InterPro" id="IPR014001">
    <property type="entry name" value="Helicase_ATP-bd"/>
</dbReference>
<dbReference type="Pfam" id="PF22679">
    <property type="entry name" value="T1R_D3-like"/>
    <property type="match status" value="1"/>
</dbReference>
<feature type="domain" description="Helicase ATP-binding" evidence="1">
    <location>
        <begin position="285"/>
        <end position="522"/>
    </location>
</feature>
<gene>
    <name evidence="2" type="ORF">Bequi_12700</name>
</gene>
<dbReference type="Gene3D" id="3.90.1570.50">
    <property type="match status" value="1"/>
</dbReference>
<dbReference type="Pfam" id="PF04313">
    <property type="entry name" value="HSDR_N"/>
    <property type="match status" value="1"/>
</dbReference>
<dbReference type="SUPFAM" id="SSF52540">
    <property type="entry name" value="P-loop containing nucleoside triphosphate hydrolases"/>
    <property type="match status" value="1"/>
</dbReference>
<evidence type="ECO:0000313" key="3">
    <source>
        <dbReference type="Proteomes" id="UP001203761"/>
    </source>
</evidence>
<dbReference type="EMBL" id="JAKNCJ010000009">
    <property type="protein sequence ID" value="MCL6424227.1"/>
    <property type="molecule type" value="Genomic_DNA"/>
</dbReference>
<dbReference type="PANTHER" id="PTHR42927:SF1">
    <property type="entry name" value="HELICASE SUPERFAMILY 1 AND 2 DOMAIN-CONTAINING PROTEIN"/>
    <property type="match status" value="1"/>
</dbReference>
<evidence type="ECO:0000313" key="2">
    <source>
        <dbReference type="EMBL" id="MCL6424227.1"/>
    </source>
</evidence>
<reference evidence="2" key="1">
    <citation type="submission" date="2022-02" db="EMBL/GenBank/DDBJ databases">
        <authorList>
            <person name="Lee M."/>
            <person name="Kim S.-J."/>
            <person name="Jung M.-Y."/>
        </authorList>
    </citation>
    <scope>NUCLEOTIDE SEQUENCE</scope>
    <source>
        <strain evidence="2">JHP9</strain>
    </source>
</reference>
<dbReference type="InterPro" id="IPR007409">
    <property type="entry name" value="Restrct_endonuc_type1_HsdR_N"/>
</dbReference>
<dbReference type="SMART" id="SM00487">
    <property type="entry name" value="DEXDc"/>
    <property type="match status" value="1"/>
</dbReference>
<accession>A0ABT0R2T2</accession>
<sequence length="1035" mass="114386">MSTSGVHQELALQDEITSHLEANGWLRSRTSAGYDKERALFPEDVLDWLQGTDPNGYERLVPKTLVGPARAKAEEKILDRVAKMLATDEAHGGGTLNVLRKGVEMIGLRAPLKLLQIPPADDRNPSITERYRQNRLRVVQEVVYSKKKSDRIDLVLFCNGIPVATIELKTDFTQGLAEGIAQYRRDRNPKGEPLLTPLRGALVHFVVTNREVAMTTKLEGPGTRFLPFNMGRDNGAGNPPEVGSRFFYEEVLARDTWLTILAKFIYVSHETREDPVTGEVTDTRSIRFPRFHQWRAVTALTEAAREEGPGHNYLIQHSAGSGKTDSIAWTAHRLASLHRADGTKVFDTVVVIADRQVLDRQLQDAVDQLVTTTGTFQAITRGSGGSKTEQLREALTAGTPIIGVTIQTFPFALKAMQEEGSVLAGKNFAVIADEAHSSQSGKASAAVRSVVYLNDPPEVADELEPGADQDALVRMASRADDDQRISFFAFTATPKATTLDKFGRPGPDGTPVPFDLYSMKQAIEEGFILDVLKNYTTYERAAKISLQAGGEDIDVDTSTASKAYLQAVNLHPTNIDQKVREIIRHYTAAVKPELGGRAKAMVVTDSRAAAVKYARAFARISEEEGHDLHALVAFSGDVPDPDITALPGAEAPTVTEATENPRLRGRDLAQVFAGPDEHVLIVANKYQTGFDQPLLVGMYVDKKLSGIAAVQTLSRLNRMAPGKSDTYILDFVNDPETILAAFREYYEDAQIRNDSDPELVLNLMAKLDATGITTPVEIDLFWQEWSSSGARHSAVTARLQPAVDRFGDRWRRAILENDTAERDLLIDYKATLAQYVKAYDFFSQFINYGNPRFEKFAAFAGLLSRLLRDFTTEQTDPGQVDVSDIVLTHYKLEKVREEDLRISEGEPEGLDGMTEAGLASARERKRERKSEIVEKLNRYLGGLDVDDDYKISGVEALLAEVASDQTLQAVAGANTRADFAFSPGMQTVIEGAVWNVEESSNAVVKHLREMAWPEVRSMLLDMGLYERLRNGAQIT</sequence>
<protein>
    <submittedName>
        <fullName evidence="2">Type I restriction endonuclease</fullName>
    </submittedName>
</protein>
<dbReference type="RefSeq" id="WP_249738306.1">
    <property type="nucleotide sequence ID" value="NZ_JAKNCJ010000009.1"/>
</dbReference>
<keyword evidence="3" id="KW-1185">Reference proteome</keyword>
<keyword evidence="2" id="KW-0540">Nuclease</keyword>
<keyword evidence="2" id="KW-0255">Endonuclease</keyword>
<dbReference type="InterPro" id="IPR055180">
    <property type="entry name" value="HsdR_RecA-like_helicase_dom_2"/>
</dbReference>
<dbReference type="PANTHER" id="PTHR42927">
    <property type="entry name" value="HELICASE SUPERFAMILY 1 AND 2 DOMAIN-CONTAINING PROTEIN"/>
    <property type="match status" value="1"/>
</dbReference>
<dbReference type="InterPro" id="IPR040980">
    <property type="entry name" value="SWI2_SNF2"/>
</dbReference>
<dbReference type="Pfam" id="PF18766">
    <property type="entry name" value="SWI2_SNF2"/>
    <property type="match status" value="1"/>
</dbReference>
<keyword evidence="2" id="KW-0378">Hydrolase</keyword>
<comment type="caution">
    <text evidence="2">The sequence shown here is derived from an EMBL/GenBank/DDBJ whole genome shotgun (WGS) entry which is preliminary data.</text>
</comment>
<dbReference type="Proteomes" id="UP001203761">
    <property type="component" value="Unassembled WGS sequence"/>
</dbReference>
<organism evidence="2 3">
    <name type="scientific">Brachybacterium equifaecis</name>
    <dbReference type="NCBI Taxonomy" id="2910770"/>
    <lineage>
        <taxon>Bacteria</taxon>
        <taxon>Bacillati</taxon>
        <taxon>Actinomycetota</taxon>
        <taxon>Actinomycetes</taxon>
        <taxon>Micrococcales</taxon>
        <taxon>Dermabacteraceae</taxon>
        <taxon>Brachybacterium</taxon>
    </lineage>
</organism>
<dbReference type="InterPro" id="IPR027417">
    <property type="entry name" value="P-loop_NTPase"/>
</dbReference>
<dbReference type="GO" id="GO:0004519">
    <property type="term" value="F:endonuclease activity"/>
    <property type="evidence" value="ECO:0007669"/>
    <property type="project" value="UniProtKB-KW"/>
</dbReference>
<evidence type="ECO:0000259" key="1">
    <source>
        <dbReference type="SMART" id="SM00487"/>
    </source>
</evidence>